<reference evidence="2 3" key="1">
    <citation type="submission" date="2016-02" db="EMBL/GenBank/DDBJ databases">
        <title>Genome analysis of coral dinoflagellate symbionts highlights evolutionary adaptations to a symbiotic lifestyle.</title>
        <authorList>
            <person name="Aranda M."/>
            <person name="Li Y."/>
            <person name="Liew Y.J."/>
            <person name="Baumgarten S."/>
            <person name="Simakov O."/>
            <person name="Wilson M."/>
            <person name="Piel J."/>
            <person name="Ashoor H."/>
            <person name="Bougouffa S."/>
            <person name="Bajic V.B."/>
            <person name="Ryu T."/>
            <person name="Ravasi T."/>
            <person name="Bayer T."/>
            <person name="Micklem G."/>
            <person name="Kim H."/>
            <person name="Bhak J."/>
            <person name="Lajeunesse T.C."/>
            <person name="Voolstra C.R."/>
        </authorList>
    </citation>
    <scope>NUCLEOTIDE SEQUENCE [LARGE SCALE GENOMIC DNA]</scope>
    <source>
        <strain evidence="2 3">CCMP2467</strain>
    </source>
</reference>
<protein>
    <submittedName>
        <fullName evidence="2">Uncharacterized protein</fullName>
    </submittedName>
</protein>
<name>A0A1Q9EBN5_SYMMI</name>
<feature type="region of interest" description="Disordered" evidence="1">
    <location>
        <begin position="197"/>
        <end position="224"/>
    </location>
</feature>
<dbReference type="Proteomes" id="UP000186817">
    <property type="component" value="Unassembled WGS sequence"/>
</dbReference>
<feature type="compositionally biased region" description="Basic and acidic residues" evidence="1">
    <location>
        <begin position="330"/>
        <end position="348"/>
    </location>
</feature>
<accession>A0A1Q9EBN5</accession>
<keyword evidence="3" id="KW-1185">Reference proteome</keyword>
<comment type="caution">
    <text evidence="2">The sequence shown here is derived from an EMBL/GenBank/DDBJ whole genome shotgun (WGS) entry which is preliminary data.</text>
</comment>
<gene>
    <name evidence="2" type="ORF">AK812_SmicGene12077</name>
</gene>
<dbReference type="AlphaFoldDB" id="A0A1Q9EBN5"/>
<dbReference type="EMBL" id="LSRX01000200">
    <property type="protein sequence ID" value="OLQ04813.1"/>
    <property type="molecule type" value="Genomic_DNA"/>
</dbReference>
<evidence type="ECO:0000256" key="1">
    <source>
        <dbReference type="SAM" id="MobiDB-lite"/>
    </source>
</evidence>
<evidence type="ECO:0000313" key="2">
    <source>
        <dbReference type="EMBL" id="OLQ04813.1"/>
    </source>
</evidence>
<feature type="region of interest" description="Disordered" evidence="1">
    <location>
        <begin position="328"/>
        <end position="353"/>
    </location>
</feature>
<feature type="compositionally biased region" description="Basic residues" evidence="1">
    <location>
        <begin position="205"/>
        <end position="214"/>
    </location>
</feature>
<proteinExistence type="predicted"/>
<evidence type="ECO:0000313" key="3">
    <source>
        <dbReference type="Proteomes" id="UP000186817"/>
    </source>
</evidence>
<organism evidence="2 3">
    <name type="scientific">Symbiodinium microadriaticum</name>
    <name type="common">Dinoflagellate</name>
    <name type="synonym">Zooxanthella microadriatica</name>
    <dbReference type="NCBI Taxonomy" id="2951"/>
    <lineage>
        <taxon>Eukaryota</taxon>
        <taxon>Sar</taxon>
        <taxon>Alveolata</taxon>
        <taxon>Dinophyceae</taxon>
        <taxon>Suessiales</taxon>
        <taxon>Symbiodiniaceae</taxon>
        <taxon>Symbiodinium</taxon>
    </lineage>
</organism>
<sequence>MFGYGYVASLAQLCHPAAVSCYEVGLFHITKLRLFYSGEQASTGSNSRPAPVRSGLRGRGQVSEAIQRLMSWSHQASELYTGAPFGGRLQQQLKLDDFPFLGPGGVKGLPPQTSQAPAARRERQQFAVSRAHWFKDLQASADIGSALGGIHPAGTLPCPDHLPSASTGLDKTASVMSWLSKQPHDPRSLADALDKASRIASTKSSMRKGVRKGTHGINNEEGRQVSSRGRYFHMALRMLRKRSQQAAEISFGWQPMAAAGTLRGLDAKEGLETWQRPSFQEPAAPQDKTNDCVQEHLPLPEINAFFLDAGEIDATYPAVSGSAEEGITLETREDQSMVGDGRDPEGRDGGGTQVRGLGQFSPTCLAPDLAADCRLLFAKR</sequence>